<accession>A0A345T407</accession>
<dbReference type="PROSITE" id="PS51257">
    <property type="entry name" value="PROKAR_LIPOPROTEIN"/>
    <property type="match status" value="1"/>
</dbReference>
<dbReference type="InterPro" id="IPR005297">
    <property type="entry name" value="Lipoprotein_repeat"/>
</dbReference>
<gene>
    <name evidence="3" type="ORF">C7M71_028350</name>
</gene>
<evidence type="ECO:0000313" key="4">
    <source>
        <dbReference type="Proteomes" id="UP000249340"/>
    </source>
</evidence>
<dbReference type="EMBL" id="CP031264">
    <property type="protein sequence ID" value="AXI80712.1"/>
    <property type="molecule type" value="Genomic_DNA"/>
</dbReference>
<feature type="compositionally biased region" description="Low complexity" evidence="1">
    <location>
        <begin position="52"/>
        <end position="70"/>
    </location>
</feature>
<keyword evidence="2" id="KW-0732">Signal</keyword>
<evidence type="ECO:0008006" key="5">
    <source>
        <dbReference type="Google" id="ProtNLM"/>
    </source>
</evidence>
<dbReference type="AlphaFoldDB" id="A0A345T407"/>
<keyword evidence="4" id="KW-1185">Reference proteome</keyword>
<feature type="region of interest" description="Disordered" evidence="1">
    <location>
        <begin position="52"/>
        <end position="74"/>
    </location>
</feature>
<protein>
    <recommendedName>
        <fullName evidence="5">Lipoprotein</fullName>
    </recommendedName>
</protein>
<feature type="signal peptide" evidence="2">
    <location>
        <begin position="1"/>
        <end position="30"/>
    </location>
</feature>
<dbReference type="InterPro" id="IPR047910">
    <property type="entry name" value="SCO0930-like"/>
</dbReference>
<dbReference type="Pfam" id="PF03640">
    <property type="entry name" value="Lipoprotein_15"/>
    <property type="match status" value="4"/>
</dbReference>
<dbReference type="GO" id="GO:0043448">
    <property type="term" value="P:alkane catabolic process"/>
    <property type="evidence" value="ECO:0007669"/>
    <property type="project" value="TreeGrafter"/>
</dbReference>
<feature type="compositionally biased region" description="Low complexity" evidence="1">
    <location>
        <begin position="205"/>
        <end position="218"/>
    </location>
</feature>
<dbReference type="KEGG" id="stri:C7M71_028350"/>
<dbReference type="PANTHER" id="PTHR39335:SF1">
    <property type="entry name" value="BLL4220 PROTEIN"/>
    <property type="match status" value="1"/>
</dbReference>
<proteinExistence type="predicted"/>
<name>A0A345T407_9ACTN</name>
<feature type="chain" id="PRO_5016658571" description="Lipoprotein" evidence="2">
    <location>
        <begin position="31"/>
        <end position="340"/>
    </location>
</feature>
<dbReference type="NCBIfam" id="NF040526">
    <property type="entry name" value="SCO0930_lipo"/>
    <property type="match status" value="1"/>
</dbReference>
<evidence type="ECO:0000256" key="1">
    <source>
        <dbReference type="SAM" id="MobiDB-lite"/>
    </source>
</evidence>
<reference evidence="4" key="1">
    <citation type="submission" date="2018-07" db="EMBL/GenBank/DDBJ databases">
        <title>Streptacidiphilus bronchialis DSM 106435 chromosome.</title>
        <authorList>
            <person name="Batra D."/>
            <person name="Gulvik C.A."/>
        </authorList>
    </citation>
    <scope>NUCLEOTIDE SEQUENCE [LARGE SCALE GENOMIC DNA]</scope>
    <source>
        <strain evidence="4">DSM 106435</strain>
    </source>
</reference>
<feature type="region of interest" description="Disordered" evidence="1">
    <location>
        <begin position="183"/>
        <end position="221"/>
    </location>
</feature>
<dbReference type="OrthoDB" id="597632at2"/>
<dbReference type="RefSeq" id="WP_111491221.1">
    <property type="nucleotide sequence ID" value="NZ_CP031264.1"/>
</dbReference>
<evidence type="ECO:0000313" key="3">
    <source>
        <dbReference type="EMBL" id="AXI80712.1"/>
    </source>
</evidence>
<feature type="compositionally biased region" description="Low complexity" evidence="1">
    <location>
        <begin position="183"/>
        <end position="195"/>
    </location>
</feature>
<evidence type="ECO:0000256" key="2">
    <source>
        <dbReference type="SAM" id="SignalP"/>
    </source>
</evidence>
<dbReference type="Proteomes" id="UP000249340">
    <property type="component" value="Chromosome"/>
</dbReference>
<dbReference type="PANTHER" id="PTHR39335">
    <property type="entry name" value="BLL4220 PROTEIN"/>
    <property type="match status" value="1"/>
</dbReference>
<sequence length="340" mass="34340">MKKATRAGAAVGAAAVVLLAGACGSSQQSAGTTTVQPAAAAGDAYGGGAYGDAAGSPSQAAQAASDSSAGVGTTDDAKLGEILVDDQGRTMYRFDKDTAKPAKSNCNDACAQAWPPVPASAKDAAQVPDPSLLGEVTRDDGSKQLTVAGWPMYLYAADSAPGQTNGQGVNQVWWAVQPNGKKAGQAAAAPEAPAAGGSGSGSGSSSGEDSGSSTGKESLALSSVDDPQLGKILVDGKGMVLYRFTKDVAWPMKISCVGQCTEVWPPAKPLNLQQQEQAAKALGVDKKLITNIKRPDGTYQLAINCWPLYNYSKDTKPGQASGQGVGGTWFAVTPGGKLAK</sequence>
<organism evidence="3 4">
    <name type="scientific">Peterkaempfera bronchialis</name>
    <dbReference type="NCBI Taxonomy" id="2126346"/>
    <lineage>
        <taxon>Bacteria</taxon>
        <taxon>Bacillati</taxon>
        <taxon>Actinomycetota</taxon>
        <taxon>Actinomycetes</taxon>
        <taxon>Kitasatosporales</taxon>
        <taxon>Streptomycetaceae</taxon>
        <taxon>Peterkaempfera</taxon>
    </lineage>
</organism>